<dbReference type="Gene3D" id="3.30.160.20">
    <property type="match status" value="1"/>
</dbReference>
<comment type="subcellular location">
    <subcellularLocation>
        <location evidence="1">Mitochondrion</location>
    </subcellularLocation>
</comment>
<dbReference type="FunFam" id="3.30.230.10:FF:000002">
    <property type="entry name" value="30S ribosomal protein S5"/>
    <property type="match status" value="1"/>
</dbReference>
<dbReference type="GO" id="GO:0006412">
    <property type="term" value="P:translation"/>
    <property type="evidence" value="ECO:0007669"/>
    <property type="project" value="InterPro"/>
</dbReference>
<dbReference type="PROSITE" id="PS50881">
    <property type="entry name" value="S5_DSRBD"/>
    <property type="match status" value="1"/>
</dbReference>
<keyword evidence="3 9" id="KW-0689">Ribosomal protein</keyword>
<dbReference type="PANTHER" id="PTHR48277:SF1">
    <property type="entry name" value="MITOCHONDRIAL RIBOSOMAL PROTEIN S5"/>
    <property type="match status" value="1"/>
</dbReference>
<evidence type="ECO:0000256" key="9">
    <source>
        <dbReference type="PROSITE-ProRule" id="PRU00268"/>
    </source>
</evidence>
<keyword evidence="5 9" id="KW-0687">Ribonucleoprotein</keyword>
<protein>
    <recommendedName>
        <fullName evidence="6">Small ribosomal subunit protein uS5m</fullName>
    </recommendedName>
    <alternativeName>
        <fullName evidence="7">28S ribosomal protein S5, mitochondrial</fullName>
    </alternativeName>
</protein>
<dbReference type="InterPro" id="IPR013810">
    <property type="entry name" value="Ribosomal_uS5_N"/>
</dbReference>
<evidence type="ECO:0000256" key="8">
    <source>
        <dbReference type="ARBA" id="ARBA00062683"/>
    </source>
</evidence>
<evidence type="ECO:0000259" key="11">
    <source>
        <dbReference type="PROSITE" id="PS50881"/>
    </source>
</evidence>
<accession>A0A7G3ARN3</accession>
<dbReference type="AlphaFoldDB" id="A0A7G3ARN3"/>
<dbReference type="GO" id="GO:0005763">
    <property type="term" value="C:mitochondrial small ribosomal subunit"/>
    <property type="evidence" value="ECO:0007669"/>
    <property type="project" value="UniProtKB-ARBA"/>
</dbReference>
<dbReference type="GO" id="GO:0005743">
    <property type="term" value="C:mitochondrial inner membrane"/>
    <property type="evidence" value="ECO:0007669"/>
    <property type="project" value="UniProtKB-ARBA"/>
</dbReference>
<dbReference type="InterPro" id="IPR000851">
    <property type="entry name" value="Ribosomal_uS5"/>
</dbReference>
<dbReference type="InterPro" id="IPR005324">
    <property type="entry name" value="Ribosomal_uS5_C"/>
</dbReference>
<dbReference type="Gene3D" id="3.30.230.10">
    <property type="match status" value="1"/>
</dbReference>
<reference evidence="12" key="1">
    <citation type="journal article" date="2020" name="BMC">
        <title>Leishmania infection induces a limited differential gene expression in the sand fly midgut.</title>
        <authorList>
            <person name="Coutinho-Abreu I.V."/>
            <person name="Serafim T.D."/>
            <person name="Meneses C."/>
            <person name="Kamhawi S."/>
            <person name="Oliveira F."/>
            <person name="Valenzuela J.G."/>
        </authorList>
    </citation>
    <scope>NUCLEOTIDE SEQUENCE</scope>
    <source>
        <strain evidence="12">Jacobina</strain>
        <tissue evidence="12">Midgut</tissue>
    </source>
</reference>
<dbReference type="GO" id="GO:0003735">
    <property type="term" value="F:structural constituent of ribosome"/>
    <property type="evidence" value="ECO:0007669"/>
    <property type="project" value="UniProtKB-UniRule"/>
</dbReference>
<sequence length="427" mass="48459">MNLVRNLQKLQLSSTLGNVLLKQKHHPQVDMARTTSFFVKLPAEQIWKGVTSVSNAGMKRGRGRGAAKKKGRDLNRGQVIGVGKINMVWPGLNAPVVRGRELVKREELPEDKEREAQLIKLRDSMGFKRMGRLSPIDRGWSGNKMPGRSIGAPDPIGDQTFEGFDTRVLELKTVFIMKRNIGRRRRLSVMAVTGNGNGVGGFSVAKAIDTKTALRKVKNRAGQKLMHVELCNGHTVFHDIFSQFGKTKIFIKRKPEGYGLVCQRAIKTICQVIGIKDLYAKIEGSRNPQHIVKAFFLGLLKQRTHQQLAEEKGLHVVEFRKDQGNFPTVVASPSRCRTEDEIPSSEILDFTQHGLDGKIVLKKKKYPPFYVGTHGHNKYLRKQENVRGHYETRIDMKVHYGELRSFLTDKYPECKPYVRPKKDEQQE</sequence>
<comment type="similarity">
    <text evidence="2 10">Belongs to the universal ribosomal protein uS5 family.</text>
</comment>
<dbReference type="SUPFAM" id="SSF54211">
    <property type="entry name" value="Ribosomal protein S5 domain 2-like"/>
    <property type="match status" value="1"/>
</dbReference>
<evidence type="ECO:0000256" key="5">
    <source>
        <dbReference type="ARBA" id="ARBA00023274"/>
    </source>
</evidence>
<dbReference type="PANTHER" id="PTHR48277">
    <property type="entry name" value="MITOCHONDRIAL RIBOSOMAL PROTEIN S5"/>
    <property type="match status" value="1"/>
</dbReference>
<dbReference type="EMBL" id="GITU01007858">
    <property type="protein sequence ID" value="MBC1176561.1"/>
    <property type="molecule type" value="Transcribed_RNA"/>
</dbReference>
<evidence type="ECO:0000256" key="1">
    <source>
        <dbReference type="ARBA" id="ARBA00004173"/>
    </source>
</evidence>
<evidence type="ECO:0000256" key="6">
    <source>
        <dbReference type="ARBA" id="ARBA00039335"/>
    </source>
</evidence>
<dbReference type="Pfam" id="PF21251">
    <property type="entry name" value="Ribosomal_uS5m_N"/>
    <property type="match status" value="1"/>
</dbReference>
<dbReference type="FunFam" id="3.30.160.20:FF:000022">
    <property type="entry name" value="28S ribosomal protein S5, mitochondrial"/>
    <property type="match status" value="1"/>
</dbReference>
<evidence type="ECO:0000256" key="7">
    <source>
        <dbReference type="ARBA" id="ARBA00041606"/>
    </source>
</evidence>
<proteinExistence type="inferred from homology"/>
<evidence type="ECO:0000256" key="2">
    <source>
        <dbReference type="ARBA" id="ARBA00008945"/>
    </source>
</evidence>
<evidence type="ECO:0000256" key="4">
    <source>
        <dbReference type="ARBA" id="ARBA00023128"/>
    </source>
</evidence>
<dbReference type="Pfam" id="PF00333">
    <property type="entry name" value="Ribosomal_S5"/>
    <property type="match status" value="1"/>
</dbReference>
<dbReference type="InterPro" id="IPR048584">
    <property type="entry name" value="Ribosomal_uS5m_N"/>
</dbReference>
<dbReference type="InterPro" id="IPR014721">
    <property type="entry name" value="Ribsml_uS5_D2-typ_fold_subgr"/>
</dbReference>
<evidence type="ECO:0000256" key="10">
    <source>
        <dbReference type="RuleBase" id="RU003823"/>
    </source>
</evidence>
<evidence type="ECO:0000256" key="3">
    <source>
        <dbReference type="ARBA" id="ARBA00022980"/>
    </source>
</evidence>
<dbReference type="GO" id="GO:0003723">
    <property type="term" value="F:RNA binding"/>
    <property type="evidence" value="ECO:0007669"/>
    <property type="project" value="InterPro"/>
</dbReference>
<feature type="domain" description="S5 DRBM" evidence="11">
    <location>
        <begin position="164"/>
        <end position="228"/>
    </location>
</feature>
<organism evidence="12">
    <name type="scientific">Lutzomyia longipalpis</name>
    <name type="common">Sand fly</name>
    <dbReference type="NCBI Taxonomy" id="7200"/>
    <lineage>
        <taxon>Eukaryota</taxon>
        <taxon>Metazoa</taxon>
        <taxon>Ecdysozoa</taxon>
        <taxon>Arthropoda</taxon>
        <taxon>Hexapoda</taxon>
        <taxon>Insecta</taxon>
        <taxon>Pterygota</taxon>
        <taxon>Neoptera</taxon>
        <taxon>Endopterygota</taxon>
        <taxon>Diptera</taxon>
        <taxon>Nematocera</taxon>
        <taxon>Psychodoidea</taxon>
        <taxon>Psychodidae</taxon>
        <taxon>Lutzomyia</taxon>
        <taxon>Lutzomyia</taxon>
    </lineage>
</organism>
<comment type="subunit">
    <text evidence="8">Component of the mitochondrial ribosome small subunit (28S) which comprises a 12S rRNA and about 30 distinct proteins.</text>
</comment>
<dbReference type="InterPro" id="IPR020568">
    <property type="entry name" value="Ribosomal_Su5_D2-typ_SF"/>
</dbReference>
<name>A0A7G3ARN3_LUTLO</name>
<dbReference type="SUPFAM" id="SSF54768">
    <property type="entry name" value="dsRNA-binding domain-like"/>
    <property type="match status" value="1"/>
</dbReference>
<dbReference type="Pfam" id="PF03719">
    <property type="entry name" value="Ribosomal_S5_C"/>
    <property type="match status" value="1"/>
</dbReference>
<dbReference type="VEuPathDB" id="VectorBase:LLONM1_001532"/>
<keyword evidence="4" id="KW-0496">Mitochondrion</keyword>
<evidence type="ECO:0000313" key="12">
    <source>
        <dbReference type="EMBL" id="MBC1176561.1"/>
    </source>
</evidence>